<gene>
    <name evidence="1" type="ORF">BV25DRAFT_1799300</name>
</gene>
<name>A0ACB8T9T8_9AGAM</name>
<comment type="caution">
    <text evidence="1">The sequence shown here is derived from an EMBL/GenBank/DDBJ whole genome shotgun (WGS) entry which is preliminary data.</text>
</comment>
<protein>
    <submittedName>
        <fullName evidence="1">Uncharacterized protein</fullName>
    </submittedName>
</protein>
<organism evidence="1 2">
    <name type="scientific">Artomyces pyxidatus</name>
    <dbReference type="NCBI Taxonomy" id="48021"/>
    <lineage>
        <taxon>Eukaryota</taxon>
        <taxon>Fungi</taxon>
        <taxon>Dikarya</taxon>
        <taxon>Basidiomycota</taxon>
        <taxon>Agaricomycotina</taxon>
        <taxon>Agaricomycetes</taxon>
        <taxon>Russulales</taxon>
        <taxon>Auriscalpiaceae</taxon>
        <taxon>Artomyces</taxon>
    </lineage>
</organism>
<evidence type="ECO:0000313" key="2">
    <source>
        <dbReference type="Proteomes" id="UP000814140"/>
    </source>
</evidence>
<evidence type="ECO:0000313" key="1">
    <source>
        <dbReference type="EMBL" id="KAI0065065.1"/>
    </source>
</evidence>
<accession>A0ACB8T9T8</accession>
<dbReference type="EMBL" id="MU277196">
    <property type="protein sequence ID" value="KAI0065065.1"/>
    <property type="molecule type" value="Genomic_DNA"/>
</dbReference>
<dbReference type="Proteomes" id="UP000814140">
    <property type="component" value="Unassembled WGS sequence"/>
</dbReference>
<reference evidence="1" key="1">
    <citation type="submission" date="2021-03" db="EMBL/GenBank/DDBJ databases">
        <authorList>
            <consortium name="DOE Joint Genome Institute"/>
            <person name="Ahrendt S."/>
            <person name="Looney B.P."/>
            <person name="Miyauchi S."/>
            <person name="Morin E."/>
            <person name="Drula E."/>
            <person name="Courty P.E."/>
            <person name="Chicoki N."/>
            <person name="Fauchery L."/>
            <person name="Kohler A."/>
            <person name="Kuo A."/>
            <person name="Labutti K."/>
            <person name="Pangilinan J."/>
            <person name="Lipzen A."/>
            <person name="Riley R."/>
            <person name="Andreopoulos W."/>
            <person name="He G."/>
            <person name="Johnson J."/>
            <person name="Barry K.W."/>
            <person name="Grigoriev I.V."/>
            <person name="Nagy L."/>
            <person name="Hibbett D."/>
            <person name="Henrissat B."/>
            <person name="Matheny P.B."/>
            <person name="Labbe J."/>
            <person name="Martin F."/>
        </authorList>
    </citation>
    <scope>NUCLEOTIDE SEQUENCE</scope>
    <source>
        <strain evidence="1">HHB10654</strain>
    </source>
</reference>
<sequence>MAPYYGPDEPSSEIFLERTFLAGDLICGFGYGIQFVMYTSCVIYLWQQRKARAQSTFLLAYITLVFVIETLFIAVQARTVQLIYIDNRNYPGGPWAYFLATQSLAVNVIFYATLFVITFLCDCLVLWRCWVIWRADGRLTAYLITLLPGLMLAASFVMGVLWTLQSSQPGLSLYSALPLAYGTSYYAISLGVNIVLTFLIIIRLFQYRRTILRSLPPDHAKHYVSIMTVLVESAALYSVFAIIFLITYAVNNPINQIFLGVAQASQVIAMYLIIYRLADGRAWQQDTFSTSQDLTTVIYDGHPQTAMSLPDRSAESFRASLSGTAKPFGGDDRAVFVVEKHDVGRLSNRRGNGVPGHSP</sequence>
<reference evidence="1" key="2">
    <citation type="journal article" date="2022" name="New Phytol.">
        <title>Evolutionary transition to the ectomycorrhizal habit in the genomes of a hyperdiverse lineage of mushroom-forming fungi.</title>
        <authorList>
            <person name="Looney B."/>
            <person name="Miyauchi S."/>
            <person name="Morin E."/>
            <person name="Drula E."/>
            <person name="Courty P.E."/>
            <person name="Kohler A."/>
            <person name="Kuo A."/>
            <person name="LaButti K."/>
            <person name="Pangilinan J."/>
            <person name="Lipzen A."/>
            <person name="Riley R."/>
            <person name="Andreopoulos W."/>
            <person name="He G."/>
            <person name="Johnson J."/>
            <person name="Nolan M."/>
            <person name="Tritt A."/>
            <person name="Barry K.W."/>
            <person name="Grigoriev I.V."/>
            <person name="Nagy L.G."/>
            <person name="Hibbett D."/>
            <person name="Henrissat B."/>
            <person name="Matheny P.B."/>
            <person name="Labbe J."/>
            <person name="Martin F.M."/>
        </authorList>
    </citation>
    <scope>NUCLEOTIDE SEQUENCE</scope>
    <source>
        <strain evidence="1">HHB10654</strain>
    </source>
</reference>
<keyword evidence="2" id="KW-1185">Reference proteome</keyword>
<proteinExistence type="predicted"/>